<sequence>MKVAIVIFLLVGAAWAQNCNTGADCTDVDAPRCCVSTDRPIGKRSSLENILTIGTCQPIGTEDSGCMVRNNDVDYKSSAVFVNCPCGAGLTCKGNGIIDVPLGEIGTCAKKLVKQSGLSVRTADKGLICPGVEMTSIHTHQNNHR</sequence>
<gene>
    <name evidence="2" type="ORF">OFUS_LOCUS25551</name>
</gene>
<evidence type="ECO:0000313" key="2">
    <source>
        <dbReference type="EMBL" id="CAH1801804.1"/>
    </source>
</evidence>
<dbReference type="OrthoDB" id="6428169at2759"/>
<dbReference type="EMBL" id="CAIIXF020000012">
    <property type="protein sequence ID" value="CAH1801804.1"/>
    <property type="molecule type" value="Genomic_DNA"/>
</dbReference>
<keyword evidence="1" id="KW-0732">Signal</keyword>
<evidence type="ECO:0000313" key="3">
    <source>
        <dbReference type="Proteomes" id="UP000749559"/>
    </source>
</evidence>
<name>A0A8S4Q5H6_OWEFU</name>
<protein>
    <submittedName>
        <fullName evidence="2">Uncharacterized protein</fullName>
    </submittedName>
</protein>
<dbReference type="AlphaFoldDB" id="A0A8S4Q5H6"/>
<keyword evidence="3" id="KW-1185">Reference proteome</keyword>
<dbReference type="Gene3D" id="2.10.80.10">
    <property type="entry name" value="Lipase, subunit A"/>
    <property type="match status" value="1"/>
</dbReference>
<organism evidence="2 3">
    <name type="scientific">Owenia fusiformis</name>
    <name type="common">Polychaete worm</name>
    <dbReference type="NCBI Taxonomy" id="6347"/>
    <lineage>
        <taxon>Eukaryota</taxon>
        <taxon>Metazoa</taxon>
        <taxon>Spiralia</taxon>
        <taxon>Lophotrochozoa</taxon>
        <taxon>Annelida</taxon>
        <taxon>Polychaeta</taxon>
        <taxon>Sedentaria</taxon>
        <taxon>Canalipalpata</taxon>
        <taxon>Sabellida</taxon>
        <taxon>Oweniida</taxon>
        <taxon>Oweniidae</taxon>
        <taxon>Owenia</taxon>
    </lineage>
</organism>
<evidence type="ECO:0000256" key="1">
    <source>
        <dbReference type="SAM" id="SignalP"/>
    </source>
</evidence>
<feature type="chain" id="PRO_5035890860" evidence="1">
    <location>
        <begin position="17"/>
        <end position="145"/>
    </location>
</feature>
<reference evidence="2" key="1">
    <citation type="submission" date="2022-03" db="EMBL/GenBank/DDBJ databases">
        <authorList>
            <person name="Martin C."/>
        </authorList>
    </citation>
    <scope>NUCLEOTIDE SEQUENCE</scope>
</reference>
<comment type="caution">
    <text evidence="2">The sequence shown here is derived from an EMBL/GenBank/DDBJ whole genome shotgun (WGS) entry which is preliminary data.</text>
</comment>
<proteinExistence type="predicted"/>
<feature type="signal peptide" evidence="1">
    <location>
        <begin position="1"/>
        <end position="16"/>
    </location>
</feature>
<accession>A0A8S4Q5H6</accession>
<dbReference type="Proteomes" id="UP000749559">
    <property type="component" value="Unassembled WGS sequence"/>
</dbReference>